<gene>
    <name evidence="4" type="ORF">L2A60_07670</name>
</gene>
<feature type="signal peptide" evidence="3">
    <location>
        <begin position="1"/>
        <end position="23"/>
    </location>
</feature>
<evidence type="ECO:0000256" key="1">
    <source>
        <dbReference type="ARBA" id="ARBA00004418"/>
    </source>
</evidence>
<comment type="caution">
    <text evidence="4">The sequence shown here is derived from an EMBL/GenBank/DDBJ whole genome shotgun (WGS) entry which is preliminary data.</text>
</comment>
<comment type="subcellular location">
    <subcellularLocation>
        <location evidence="1">Periplasm</location>
    </subcellularLocation>
</comment>
<dbReference type="InterPro" id="IPR050490">
    <property type="entry name" value="Bact_solute-bd_prot1"/>
</dbReference>
<proteinExistence type="inferred from homology"/>
<feature type="chain" id="PRO_5045915511" evidence="3">
    <location>
        <begin position="24"/>
        <end position="435"/>
    </location>
</feature>
<comment type="similarity">
    <text evidence="2">Belongs to the bacterial solute-binding protein 1 family.</text>
</comment>
<dbReference type="SUPFAM" id="SSF53850">
    <property type="entry name" value="Periplasmic binding protein-like II"/>
    <property type="match status" value="1"/>
</dbReference>
<keyword evidence="3" id="KW-0732">Signal</keyword>
<reference evidence="4 5" key="1">
    <citation type="submission" date="2022-01" db="EMBL/GenBank/DDBJ databases">
        <authorList>
            <person name="Won M."/>
            <person name="Kim S.-J."/>
            <person name="Kwon S.-W."/>
        </authorList>
    </citation>
    <scope>NUCLEOTIDE SEQUENCE [LARGE SCALE GENOMIC DNA]</scope>
    <source>
        <strain evidence="4 5">KCTC 23505</strain>
    </source>
</reference>
<protein>
    <submittedName>
        <fullName evidence="4">Sugar ABC transporter substrate-binding protein</fullName>
    </submittedName>
</protein>
<dbReference type="Proteomes" id="UP001521209">
    <property type="component" value="Unassembled WGS sequence"/>
</dbReference>
<dbReference type="InterPro" id="IPR006059">
    <property type="entry name" value="SBP"/>
</dbReference>
<evidence type="ECO:0000313" key="5">
    <source>
        <dbReference type="Proteomes" id="UP001521209"/>
    </source>
</evidence>
<evidence type="ECO:0000256" key="3">
    <source>
        <dbReference type="SAM" id="SignalP"/>
    </source>
</evidence>
<name>A0ABS9DUZ9_9PROT</name>
<evidence type="ECO:0000256" key="2">
    <source>
        <dbReference type="ARBA" id="ARBA00008520"/>
    </source>
</evidence>
<keyword evidence="5" id="KW-1185">Reference proteome</keyword>
<organism evidence="4 5">
    <name type="scientific">Acidiphilium iwatense</name>
    <dbReference type="NCBI Taxonomy" id="768198"/>
    <lineage>
        <taxon>Bacteria</taxon>
        <taxon>Pseudomonadati</taxon>
        <taxon>Pseudomonadota</taxon>
        <taxon>Alphaproteobacteria</taxon>
        <taxon>Acetobacterales</taxon>
        <taxon>Acidocellaceae</taxon>
        <taxon>Acidiphilium</taxon>
    </lineage>
</organism>
<accession>A0ABS9DUZ9</accession>
<sequence>MKRYQNIMGGLLGVLCATGAAHAATLTIATVNNPDMLQMQKLSPQFTKETGIKLHWVVLPENTLRQRVTTDIATNSGNFDVVTVGTYEVPIWAKSHWLDPMTGLPASYDVKDIFPSVRKGLSYKGMLYALPFYAESSVTYYRTDLFKKAGITMPKHPTYKQIAEYAAKINDPAKGVYGICLRGLPGWGENMAYIDTLVNTYGGRWFDMKWQPKLDSAAWKNAVTFYVNLEKKYGPPNATSNGFTENLALFSQGKCGMWIDSTVAAGTLWDPKTSKVAHDVGMVDAPVAVTPKGAHWLWAWSLAIPKSTRKEADAKKFLEWATSKQYLALAGKTFGWVQTPPGTRISTYDNPNYLKAAPFAKMVKHAILTADPNDPTLKKVPYVGVQFVAIPQFEGIGTEVGQQIAAVLAGQKSVEAALKQAQSSTARTMKEAGYH</sequence>
<dbReference type="Pfam" id="PF01547">
    <property type="entry name" value="SBP_bac_1"/>
    <property type="match status" value="1"/>
</dbReference>
<dbReference type="EMBL" id="JAKGBZ010000011">
    <property type="protein sequence ID" value="MCF3946558.1"/>
    <property type="molecule type" value="Genomic_DNA"/>
</dbReference>
<dbReference type="PANTHER" id="PTHR43649">
    <property type="entry name" value="ARABINOSE-BINDING PROTEIN-RELATED"/>
    <property type="match status" value="1"/>
</dbReference>
<evidence type="ECO:0000313" key="4">
    <source>
        <dbReference type="EMBL" id="MCF3946558.1"/>
    </source>
</evidence>
<dbReference type="Gene3D" id="3.40.190.10">
    <property type="entry name" value="Periplasmic binding protein-like II"/>
    <property type="match status" value="2"/>
</dbReference>
<dbReference type="RefSeq" id="WP_235703794.1">
    <property type="nucleotide sequence ID" value="NZ_JAKGBZ010000011.1"/>
</dbReference>
<dbReference type="CDD" id="cd13585">
    <property type="entry name" value="PBP2_TMBP_like"/>
    <property type="match status" value="1"/>
</dbReference>
<dbReference type="PANTHER" id="PTHR43649:SF12">
    <property type="entry name" value="DIACETYLCHITOBIOSE BINDING PROTEIN DASA"/>
    <property type="match status" value="1"/>
</dbReference>